<feature type="compositionally biased region" description="Low complexity" evidence="9">
    <location>
        <begin position="1"/>
        <end position="10"/>
    </location>
</feature>
<feature type="non-terminal residue" evidence="10">
    <location>
        <position position="58"/>
    </location>
</feature>
<evidence type="ECO:0000256" key="2">
    <source>
        <dbReference type="ARBA" id="ARBA00022723"/>
    </source>
</evidence>
<evidence type="ECO:0000256" key="4">
    <source>
        <dbReference type="ARBA" id="ARBA00022771"/>
    </source>
</evidence>
<evidence type="ECO:0000256" key="5">
    <source>
        <dbReference type="ARBA" id="ARBA00022833"/>
    </source>
</evidence>
<keyword evidence="8" id="KW-0539">Nucleus</keyword>
<keyword evidence="2" id="KW-0479">Metal-binding</keyword>
<dbReference type="PANTHER" id="PTHR45888">
    <property type="entry name" value="HL01030P-RELATED"/>
    <property type="match status" value="1"/>
</dbReference>
<feature type="region of interest" description="Disordered" evidence="9">
    <location>
        <begin position="1"/>
        <end position="26"/>
    </location>
</feature>
<evidence type="ECO:0000256" key="1">
    <source>
        <dbReference type="ARBA" id="ARBA00004123"/>
    </source>
</evidence>
<name>A0ABD0N596_CIRMR</name>
<dbReference type="GO" id="GO:0005634">
    <property type="term" value="C:nucleus"/>
    <property type="evidence" value="ECO:0007669"/>
    <property type="project" value="UniProtKB-SubCell"/>
</dbReference>
<dbReference type="Proteomes" id="UP001529510">
    <property type="component" value="Unassembled WGS sequence"/>
</dbReference>
<protein>
    <submittedName>
        <fullName evidence="10">Uncharacterized protein</fullName>
    </submittedName>
</protein>
<dbReference type="PANTHER" id="PTHR45888:SF1">
    <property type="entry name" value="HISTONE-LYSINE N-METHYLTRANSFERASE 2C"/>
    <property type="match status" value="1"/>
</dbReference>
<evidence type="ECO:0000313" key="10">
    <source>
        <dbReference type="EMBL" id="KAL0157309.1"/>
    </source>
</evidence>
<comment type="subcellular location">
    <subcellularLocation>
        <location evidence="1">Nucleus</location>
    </subcellularLocation>
</comment>
<sequence>PHTLTSSSSSKNLQSPGNPAEMGVAPYSKQFVHSKSSQYRRMKAEWKSNVYLARSRIQ</sequence>
<dbReference type="AlphaFoldDB" id="A0ABD0N596"/>
<keyword evidence="7" id="KW-0804">Transcription</keyword>
<proteinExistence type="predicted"/>
<dbReference type="GO" id="GO:0008270">
    <property type="term" value="F:zinc ion binding"/>
    <property type="evidence" value="ECO:0007669"/>
    <property type="project" value="UniProtKB-KW"/>
</dbReference>
<evidence type="ECO:0000256" key="9">
    <source>
        <dbReference type="SAM" id="MobiDB-lite"/>
    </source>
</evidence>
<evidence type="ECO:0000313" key="11">
    <source>
        <dbReference type="Proteomes" id="UP001529510"/>
    </source>
</evidence>
<dbReference type="EMBL" id="JAMKFB020000024">
    <property type="protein sequence ID" value="KAL0157309.1"/>
    <property type="molecule type" value="Genomic_DNA"/>
</dbReference>
<keyword evidence="6" id="KW-0805">Transcription regulation</keyword>
<evidence type="ECO:0000256" key="7">
    <source>
        <dbReference type="ARBA" id="ARBA00023163"/>
    </source>
</evidence>
<feature type="non-terminal residue" evidence="10">
    <location>
        <position position="1"/>
    </location>
</feature>
<evidence type="ECO:0000256" key="6">
    <source>
        <dbReference type="ARBA" id="ARBA00023015"/>
    </source>
</evidence>
<gene>
    <name evidence="10" type="ORF">M9458_048555</name>
</gene>
<accession>A0ABD0N596</accession>
<evidence type="ECO:0000256" key="8">
    <source>
        <dbReference type="ARBA" id="ARBA00023242"/>
    </source>
</evidence>
<keyword evidence="4" id="KW-0863">Zinc-finger</keyword>
<keyword evidence="5" id="KW-0862">Zinc</keyword>
<evidence type="ECO:0000256" key="3">
    <source>
        <dbReference type="ARBA" id="ARBA00022737"/>
    </source>
</evidence>
<organism evidence="10 11">
    <name type="scientific">Cirrhinus mrigala</name>
    <name type="common">Mrigala</name>
    <dbReference type="NCBI Taxonomy" id="683832"/>
    <lineage>
        <taxon>Eukaryota</taxon>
        <taxon>Metazoa</taxon>
        <taxon>Chordata</taxon>
        <taxon>Craniata</taxon>
        <taxon>Vertebrata</taxon>
        <taxon>Euteleostomi</taxon>
        <taxon>Actinopterygii</taxon>
        <taxon>Neopterygii</taxon>
        <taxon>Teleostei</taxon>
        <taxon>Ostariophysi</taxon>
        <taxon>Cypriniformes</taxon>
        <taxon>Cyprinidae</taxon>
        <taxon>Labeoninae</taxon>
        <taxon>Labeonini</taxon>
        <taxon>Cirrhinus</taxon>
    </lineage>
</organism>
<keyword evidence="11" id="KW-1185">Reference proteome</keyword>
<comment type="caution">
    <text evidence="10">The sequence shown here is derived from an EMBL/GenBank/DDBJ whole genome shotgun (WGS) entry which is preliminary data.</text>
</comment>
<keyword evidence="3" id="KW-0677">Repeat</keyword>
<reference evidence="10 11" key="1">
    <citation type="submission" date="2024-05" db="EMBL/GenBank/DDBJ databases">
        <title>Genome sequencing and assembly of Indian major carp, Cirrhinus mrigala (Hamilton, 1822).</title>
        <authorList>
            <person name="Mohindra V."/>
            <person name="Chowdhury L.M."/>
            <person name="Lal K."/>
            <person name="Jena J.K."/>
        </authorList>
    </citation>
    <scope>NUCLEOTIDE SEQUENCE [LARGE SCALE GENOMIC DNA]</scope>
    <source>
        <strain evidence="10">CM1030</strain>
        <tissue evidence="10">Blood</tissue>
    </source>
</reference>